<evidence type="ECO:0000313" key="3">
    <source>
        <dbReference type="EMBL" id="KAK2626186.1"/>
    </source>
</evidence>
<dbReference type="AlphaFoldDB" id="A0AAD9SYZ4"/>
<dbReference type="InterPro" id="IPR026847">
    <property type="entry name" value="VPS13"/>
</dbReference>
<reference evidence="3" key="1">
    <citation type="submission" date="2023-06" db="EMBL/GenBank/DDBJ databases">
        <title>Draft genome of Marssonina rosae.</title>
        <authorList>
            <person name="Cheng Q."/>
        </authorList>
    </citation>
    <scope>NUCLEOTIDE SEQUENCE</scope>
    <source>
        <strain evidence="3">R4</strain>
    </source>
</reference>
<keyword evidence="4" id="KW-1185">Reference proteome</keyword>
<dbReference type="GO" id="GO:0006623">
    <property type="term" value="P:protein targeting to vacuole"/>
    <property type="evidence" value="ECO:0007669"/>
    <property type="project" value="TreeGrafter"/>
</dbReference>
<organism evidence="3 4">
    <name type="scientific">Diplocarpon rosae</name>
    <dbReference type="NCBI Taxonomy" id="946125"/>
    <lineage>
        <taxon>Eukaryota</taxon>
        <taxon>Fungi</taxon>
        <taxon>Dikarya</taxon>
        <taxon>Ascomycota</taxon>
        <taxon>Pezizomycotina</taxon>
        <taxon>Leotiomycetes</taxon>
        <taxon>Helotiales</taxon>
        <taxon>Drepanopezizaceae</taxon>
        <taxon>Diplocarpon</taxon>
    </lineage>
</organism>
<accession>A0AAD9SYZ4</accession>
<dbReference type="Proteomes" id="UP001285354">
    <property type="component" value="Unassembled WGS sequence"/>
</dbReference>
<sequence length="345" mass="36512">MTVYQKSSAQDGDDVSSTADTSIARETPPSSGTNTPTTLEQDHMHVFDPSEIEEAFQDHKIPEDNPHVGIDDGQGWCALAPERSAVWLESVTETKLSAFAAAVLLEAQIFSPRRLQLYPVRDQYPESSPTDPISGAFAAAHSTIGGVVMGVADYPIEVTKMVKSDRDVARNLAADFALDSGKGISRIVGTGLKAPMELTNNISKGFNNVPKLYGDDTVREDVKVTGLASGLGAAGKGFGLGLFDGITGLVTQPVRGAQKGGFGGFVAGLGKGLGGVVCKPAAGAVGLPAKLLKGVYAEVQNQRDSHIRATQLAQGQKEWHMSTEEQKIAVIEKWYATCAPPPKYE</sequence>
<evidence type="ECO:0000256" key="2">
    <source>
        <dbReference type="SAM" id="MobiDB-lite"/>
    </source>
</evidence>
<protein>
    <recommendedName>
        <fullName evidence="5">Glycosyltransferase family 1 protein</fullName>
    </recommendedName>
</protein>
<name>A0AAD9SYZ4_9HELO</name>
<dbReference type="PANTHER" id="PTHR16166">
    <property type="entry name" value="VACUOLAR PROTEIN SORTING-ASSOCIATED PROTEIN VPS13"/>
    <property type="match status" value="1"/>
</dbReference>
<dbReference type="GO" id="GO:0045053">
    <property type="term" value="P:protein retention in Golgi apparatus"/>
    <property type="evidence" value="ECO:0007669"/>
    <property type="project" value="TreeGrafter"/>
</dbReference>
<comment type="caution">
    <text evidence="3">The sequence shown here is derived from an EMBL/GenBank/DDBJ whole genome shotgun (WGS) entry which is preliminary data.</text>
</comment>
<proteinExistence type="inferred from homology"/>
<feature type="compositionally biased region" description="Polar residues" evidence="2">
    <location>
        <begin position="1"/>
        <end position="21"/>
    </location>
</feature>
<feature type="compositionally biased region" description="Low complexity" evidence="2">
    <location>
        <begin position="27"/>
        <end position="38"/>
    </location>
</feature>
<evidence type="ECO:0000313" key="4">
    <source>
        <dbReference type="Proteomes" id="UP001285354"/>
    </source>
</evidence>
<evidence type="ECO:0008006" key="5">
    <source>
        <dbReference type="Google" id="ProtNLM"/>
    </source>
</evidence>
<comment type="similarity">
    <text evidence="1">Belongs to the VPS13 family.</text>
</comment>
<dbReference type="EMBL" id="JAUBYV010000006">
    <property type="protein sequence ID" value="KAK2626186.1"/>
    <property type="molecule type" value="Genomic_DNA"/>
</dbReference>
<evidence type="ECO:0000256" key="1">
    <source>
        <dbReference type="ARBA" id="ARBA00006545"/>
    </source>
</evidence>
<dbReference type="PANTHER" id="PTHR16166:SF93">
    <property type="entry name" value="INTERMEMBRANE LIPID TRANSFER PROTEIN VPS13"/>
    <property type="match status" value="1"/>
</dbReference>
<gene>
    <name evidence="3" type="ORF">QTJ16_004448</name>
</gene>
<feature type="region of interest" description="Disordered" evidence="2">
    <location>
        <begin position="1"/>
        <end position="40"/>
    </location>
</feature>